<dbReference type="SUPFAM" id="SSF88946">
    <property type="entry name" value="Sigma2 domain of RNA polymerase sigma factors"/>
    <property type="match status" value="1"/>
</dbReference>
<reference evidence="7" key="1">
    <citation type="submission" date="2020-07" db="EMBL/GenBank/DDBJ databases">
        <title>Huge and variable diversity of episymbiotic CPR bacteria and DPANN archaea in groundwater ecosystems.</title>
        <authorList>
            <person name="He C.Y."/>
            <person name="Keren R."/>
            <person name="Whittaker M."/>
            <person name="Farag I.F."/>
            <person name="Doudna J."/>
            <person name="Cate J.H.D."/>
            <person name="Banfield J.F."/>
        </authorList>
    </citation>
    <scope>NUCLEOTIDE SEQUENCE</scope>
    <source>
        <strain evidence="7">NC_groundwater_1813_Pr3_B-0.1um_71_17</strain>
    </source>
</reference>
<dbReference type="NCBIfam" id="TIGR02937">
    <property type="entry name" value="sigma70-ECF"/>
    <property type="match status" value="1"/>
</dbReference>
<evidence type="ECO:0000313" key="7">
    <source>
        <dbReference type="EMBL" id="MBI5170134.1"/>
    </source>
</evidence>
<name>A0A933SD17_UNCEI</name>
<dbReference type="InterPro" id="IPR013324">
    <property type="entry name" value="RNA_pol_sigma_r3/r4-like"/>
</dbReference>
<dbReference type="InterPro" id="IPR007627">
    <property type="entry name" value="RNA_pol_sigma70_r2"/>
</dbReference>
<evidence type="ECO:0000256" key="1">
    <source>
        <dbReference type="ARBA" id="ARBA00010641"/>
    </source>
</evidence>
<keyword evidence="3" id="KW-0731">Sigma factor</keyword>
<protein>
    <submittedName>
        <fullName evidence="7">Sigma-70 family RNA polymerase sigma factor</fullName>
    </submittedName>
</protein>
<evidence type="ECO:0000256" key="4">
    <source>
        <dbReference type="ARBA" id="ARBA00023125"/>
    </source>
</evidence>
<dbReference type="GO" id="GO:0006352">
    <property type="term" value="P:DNA-templated transcription initiation"/>
    <property type="evidence" value="ECO:0007669"/>
    <property type="project" value="InterPro"/>
</dbReference>
<proteinExistence type="inferred from homology"/>
<dbReference type="InterPro" id="IPR039425">
    <property type="entry name" value="RNA_pol_sigma-70-like"/>
</dbReference>
<evidence type="ECO:0000256" key="2">
    <source>
        <dbReference type="ARBA" id="ARBA00023015"/>
    </source>
</evidence>
<evidence type="ECO:0000256" key="3">
    <source>
        <dbReference type="ARBA" id="ARBA00023082"/>
    </source>
</evidence>
<dbReference type="Gene3D" id="1.10.10.10">
    <property type="entry name" value="Winged helix-like DNA-binding domain superfamily/Winged helix DNA-binding domain"/>
    <property type="match status" value="1"/>
</dbReference>
<dbReference type="PANTHER" id="PTHR43133">
    <property type="entry name" value="RNA POLYMERASE ECF-TYPE SIGMA FACTO"/>
    <property type="match status" value="1"/>
</dbReference>
<comment type="similarity">
    <text evidence="1">Belongs to the sigma-70 factor family. ECF subfamily.</text>
</comment>
<dbReference type="InterPro" id="IPR036388">
    <property type="entry name" value="WH-like_DNA-bd_sf"/>
</dbReference>
<sequence length="201" mass="22659">MVKRSAFEGRTDEELVRLASAGAEQSREAAAELLRRWQGPVYAWCRRFVRDPDRALDLSQDVLLAVYRSLGSFQFRAPFGAWVFTIARHRCIRAMRPVALTRDEGADADELPAAASAGPEESAERRIEEERVLEVIREALDPIEQQVLWLRCFERVPVEELTQLLDVPGSSGARGLLQTARRKLRTALEARGIARNEGDDT</sequence>
<dbReference type="AlphaFoldDB" id="A0A933SD17"/>
<dbReference type="InterPro" id="IPR014284">
    <property type="entry name" value="RNA_pol_sigma-70_dom"/>
</dbReference>
<dbReference type="Proteomes" id="UP000696931">
    <property type="component" value="Unassembled WGS sequence"/>
</dbReference>
<dbReference type="InterPro" id="IPR013325">
    <property type="entry name" value="RNA_pol_sigma_r2"/>
</dbReference>
<feature type="domain" description="RNA polymerase sigma-70 region 2" evidence="6">
    <location>
        <begin position="33"/>
        <end position="96"/>
    </location>
</feature>
<keyword evidence="4" id="KW-0238">DNA-binding</keyword>
<evidence type="ECO:0000256" key="5">
    <source>
        <dbReference type="ARBA" id="ARBA00023163"/>
    </source>
</evidence>
<gene>
    <name evidence="7" type="ORF">HZA61_11640</name>
</gene>
<dbReference type="SUPFAM" id="SSF88659">
    <property type="entry name" value="Sigma3 and sigma4 domains of RNA polymerase sigma factors"/>
    <property type="match status" value="1"/>
</dbReference>
<organism evidence="7 8">
    <name type="scientific">Eiseniibacteriota bacterium</name>
    <dbReference type="NCBI Taxonomy" id="2212470"/>
    <lineage>
        <taxon>Bacteria</taxon>
        <taxon>Candidatus Eiseniibacteriota</taxon>
    </lineage>
</organism>
<accession>A0A933SD17</accession>
<evidence type="ECO:0000259" key="6">
    <source>
        <dbReference type="Pfam" id="PF04542"/>
    </source>
</evidence>
<keyword evidence="2" id="KW-0805">Transcription regulation</keyword>
<dbReference type="GO" id="GO:0003677">
    <property type="term" value="F:DNA binding"/>
    <property type="evidence" value="ECO:0007669"/>
    <property type="project" value="UniProtKB-KW"/>
</dbReference>
<evidence type="ECO:0000313" key="8">
    <source>
        <dbReference type="Proteomes" id="UP000696931"/>
    </source>
</evidence>
<comment type="caution">
    <text evidence="7">The sequence shown here is derived from an EMBL/GenBank/DDBJ whole genome shotgun (WGS) entry which is preliminary data.</text>
</comment>
<keyword evidence="5" id="KW-0804">Transcription</keyword>
<dbReference type="Pfam" id="PF04542">
    <property type="entry name" value="Sigma70_r2"/>
    <property type="match status" value="1"/>
</dbReference>
<dbReference type="GO" id="GO:0016987">
    <property type="term" value="F:sigma factor activity"/>
    <property type="evidence" value="ECO:0007669"/>
    <property type="project" value="UniProtKB-KW"/>
</dbReference>
<dbReference type="EMBL" id="JACRIW010000081">
    <property type="protein sequence ID" value="MBI5170134.1"/>
    <property type="molecule type" value="Genomic_DNA"/>
</dbReference>
<dbReference type="Gene3D" id="1.10.1740.10">
    <property type="match status" value="1"/>
</dbReference>
<dbReference type="PANTHER" id="PTHR43133:SF8">
    <property type="entry name" value="RNA POLYMERASE SIGMA FACTOR HI_1459-RELATED"/>
    <property type="match status" value="1"/>
</dbReference>